<evidence type="ECO:0000313" key="2">
    <source>
        <dbReference type="Proteomes" id="UP000462435"/>
    </source>
</evidence>
<reference evidence="2" key="1">
    <citation type="journal article" date="2020" name="MBio">
        <title>Horizontal gene transfer to a defensive symbiont with a reduced genome amongst a multipartite beetle microbiome.</title>
        <authorList>
            <person name="Waterworth S.C."/>
            <person name="Florez L.V."/>
            <person name="Rees E.R."/>
            <person name="Hertweck C."/>
            <person name="Kaltenpoth M."/>
            <person name="Kwan J.C."/>
        </authorList>
    </citation>
    <scope>NUCLEOTIDE SEQUENCE [LARGE SCALE GENOMIC DNA]</scope>
</reference>
<evidence type="ECO:0000313" key="1">
    <source>
        <dbReference type="EMBL" id="KAF1042588.1"/>
    </source>
</evidence>
<accession>A0A7V8JTL2</accession>
<dbReference type="AlphaFoldDB" id="A0A7V8JTL2"/>
<comment type="caution">
    <text evidence="1">The sequence shown here is derived from an EMBL/GenBank/DDBJ whole genome shotgun (WGS) entry which is preliminary data.</text>
</comment>
<gene>
    <name evidence="1" type="ORF">GAK35_02635</name>
</gene>
<dbReference type="Proteomes" id="UP000462435">
    <property type="component" value="Unassembled WGS sequence"/>
</dbReference>
<sequence length="83" mass="8845">MKKTTHHNVRYGHGTYNADIHVMAYVSKVDGEPDCVNLGITKGGFSLGEGLTPAVARDLAAALLKAADQVDAWLAQPAELEPQ</sequence>
<protein>
    <submittedName>
        <fullName evidence="1">Uncharacterized protein</fullName>
    </submittedName>
</protein>
<proteinExistence type="predicted"/>
<organism evidence="1 2">
    <name type="scientific">Herbaspirillum frisingense</name>
    <dbReference type="NCBI Taxonomy" id="92645"/>
    <lineage>
        <taxon>Bacteria</taxon>
        <taxon>Pseudomonadati</taxon>
        <taxon>Pseudomonadota</taxon>
        <taxon>Betaproteobacteria</taxon>
        <taxon>Burkholderiales</taxon>
        <taxon>Oxalobacteraceae</taxon>
        <taxon>Herbaspirillum</taxon>
    </lineage>
</organism>
<name>A0A7V8JTL2_9BURK</name>
<dbReference type="EMBL" id="WNDX01000079">
    <property type="protein sequence ID" value="KAF1042588.1"/>
    <property type="molecule type" value="Genomic_DNA"/>
</dbReference>